<dbReference type="CDD" id="cd06661">
    <property type="entry name" value="GGCT_like"/>
    <property type="match status" value="1"/>
</dbReference>
<dbReference type="STRING" id="280699.M1V5A6"/>
<dbReference type="OMA" id="DHREKDG"/>
<reference evidence="3 4" key="2">
    <citation type="journal article" date="2007" name="BMC Biol.">
        <title>A 100%-complete sequence reveals unusually simple genomic features in the hot-spring red alga Cyanidioschyzon merolae.</title>
        <authorList>
            <person name="Nozaki H."/>
            <person name="Takano H."/>
            <person name="Misumi O."/>
            <person name="Terasawa K."/>
            <person name="Matsuzaki M."/>
            <person name="Maruyama S."/>
            <person name="Nishida K."/>
            <person name="Yagisawa F."/>
            <person name="Yoshida Y."/>
            <person name="Fujiwara T."/>
            <person name="Takio S."/>
            <person name="Tamura K."/>
            <person name="Chung S.J."/>
            <person name="Nakamura S."/>
            <person name="Kuroiwa H."/>
            <person name="Tanaka K."/>
            <person name="Sato N."/>
            <person name="Kuroiwa T."/>
        </authorList>
    </citation>
    <scope>NUCLEOTIDE SEQUENCE [LARGE SCALE GENOMIC DNA]</scope>
    <source>
        <strain evidence="3 4">10D</strain>
    </source>
</reference>
<evidence type="ECO:0000256" key="1">
    <source>
        <dbReference type="ARBA" id="ARBA00012344"/>
    </source>
</evidence>
<dbReference type="Proteomes" id="UP000007014">
    <property type="component" value="Chromosome 10"/>
</dbReference>
<sequence>MNVTLGTGDGADFWVFGFGSLIWKPDIPFEECRDAFITGWRRRFWQHSTDHRGTESYPGRVATLVLAEQPGERCYGRAYRVDNEAAADVLAYLDEREKQGYSRLALPVYDARSAEQITKHALVYIAREDNPHFVRAADERQIPVLCRIIARARGPSGDNATYLFRLKESLDEIGVRDEHVDELVFGVRAELEALASACSESTPHGVAVAPTAASFDAVPASSDDLR</sequence>
<keyword evidence="2" id="KW-0456">Lyase</keyword>
<dbReference type="InterPro" id="IPR013024">
    <property type="entry name" value="GGCT-like"/>
</dbReference>
<dbReference type="SUPFAM" id="SSF110857">
    <property type="entry name" value="Gamma-glutamyl cyclotransferase-like"/>
    <property type="match status" value="1"/>
</dbReference>
<dbReference type="EMBL" id="AP006492">
    <property type="protein sequence ID" value="BAM80335.1"/>
    <property type="molecule type" value="Genomic_DNA"/>
</dbReference>
<dbReference type="RefSeq" id="XP_005534942.1">
    <property type="nucleotide sequence ID" value="XM_005534885.1"/>
</dbReference>
<dbReference type="HOGENOM" id="CLU_070703_0_0_1"/>
<dbReference type="PANTHER" id="PTHR12192">
    <property type="entry name" value="CATION TRANSPORT PROTEIN CHAC-RELATED"/>
    <property type="match status" value="1"/>
</dbReference>
<dbReference type="KEGG" id="cme:CYME_CMJ221C"/>
<name>M1V5A6_CYAM1</name>
<reference evidence="3 4" key="1">
    <citation type="journal article" date="2004" name="Nature">
        <title>Genome sequence of the ultrasmall unicellular red alga Cyanidioschyzon merolae 10D.</title>
        <authorList>
            <person name="Matsuzaki M."/>
            <person name="Misumi O."/>
            <person name="Shin-i T."/>
            <person name="Maruyama S."/>
            <person name="Takahara M."/>
            <person name="Miyagishima S."/>
            <person name="Mori T."/>
            <person name="Nishida K."/>
            <person name="Yagisawa F."/>
            <person name="Nishida K."/>
            <person name="Yoshida Y."/>
            <person name="Nishimura Y."/>
            <person name="Nakao S."/>
            <person name="Kobayashi T."/>
            <person name="Momoyama Y."/>
            <person name="Higashiyama T."/>
            <person name="Minoda A."/>
            <person name="Sano M."/>
            <person name="Nomoto H."/>
            <person name="Oishi K."/>
            <person name="Hayashi H."/>
            <person name="Ohta F."/>
            <person name="Nishizaka S."/>
            <person name="Haga S."/>
            <person name="Miura S."/>
            <person name="Morishita T."/>
            <person name="Kabeya Y."/>
            <person name="Terasawa K."/>
            <person name="Suzuki Y."/>
            <person name="Ishii Y."/>
            <person name="Asakawa S."/>
            <person name="Takano H."/>
            <person name="Ohta N."/>
            <person name="Kuroiwa H."/>
            <person name="Tanaka K."/>
            <person name="Shimizu N."/>
            <person name="Sugano S."/>
            <person name="Sato N."/>
            <person name="Nozaki H."/>
            <person name="Ogasawara N."/>
            <person name="Kohara Y."/>
            <person name="Kuroiwa T."/>
        </authorList>
    </citation>
    <scope>NUCLEOTIDE SEQUENCE [LARGE SCALE GENOMIC DNA]</scope>
    <source>
        <strain evidence="3 4">10D</strain>
    </source>
</reference>
<organism evidence="3 4">
    <name type="scientific">Cyanidioschyzon merolae (strain NIES-3377 / 10D)</name>
    <name type="common">Unicellular red alga</name>
    <dbReference type="NCBI Taxonomy" id="280699"/>
    <lineage>
        <taxon>Eukaryota</taxon>
        <taxon>Rhodophyta</taxon>
        <taxon>Bangiophyceae</taxon>
        <taxon>Cyanidiales</taxon>
        <taxon>Cyanidiaceae</taxon>
        <taxon>Cyanidioschyzon</taxon>
    </lineage>
</organism>
<dbReference type="Gramene" id="CMJ221CT">
    <property type="protein sequence ID" value="CMJ221CT"/>
    <property type="gene ID" value="CMJ221C"/>
</dbReference>
<dbReference type="Gene3D" id="3.10.490.10">
    <property type="entry name" value="Gamma-glutamyl cyclotransferase-like"/>
    <property type="match status" value="1"/>
</dbReference>
<dbReference type="GO" id="GO:0061928">
    <property type="term" value="F:glutathione specific gamma-glutamylcyclotransferase activity"/>
    <property type="evidence" value="ECO:0007669"/>
    <property type="project" value="UniProtKB-EC"/>
</dbReference>
<proteinExistence type="predicted"/>
<dbReference type="AlphaFoldDB" id="M1V5A6"/>
<dbReference type="eggNOG" id="KOG3182">
    <property type="taxonomic scope" value="Eukaryota"/>
</dbReference>
<dbReference type="Pfam" id="PF04752">
    <property type="entry name" value="ChaC"/>
    <property type="match status" value="1"/>
</dbReference>
<dbReference type="PANTHER" id="PTHR12192:SF2">
    <property type="entry name" value="GLUTATHIONE-SPECIFIC GAMMA-GLUTAMYLCYCLOTRANSFERASE 2"/>
    <property type="match status" value="1"/>
</dbReference>
<dbReference type="OrthoDB" id="1933483at2759"/>
<protein>
    <recommendedName>
        <fullName evidence="1">glutathione-specific gamma-glutamylcyclotransferase</fullName>
        <ecNumber evidence="1">4.3.2.7</ecNumber>
    </recommendedName>
</protein>
<evidence type="ECO:0000313" key="4">
    <source>
        <dbReference type="Proteomes" id="UP000007014"/>
    </source>
</evidence>
<dbReference type="GO" id="GO:0005737">
    <property type="term" value="C:cytoplasm"/>
    <property type="evidence" value="ECO:0007669"/>
    <property type="project" value="TreeGrafter"/>
</dbReference>
<dbReference type="EC" id="4.3.2.7" evidence="1"/>
<gene>
    <name evidence="3" type="ORF">CYME_CMJ221C</name>
</gene>
<evidence type="ECO:0000313" key="3">
    <source>
        <dbReference type="EMBL" id="BAM80335.1"/>
    </source>
</evidence>
<dbReference type="InterPro" id="IPR006840">
    <property type="entry name" value="ChaC"/>
</dbReference>
<evidence type="ECO:0000256" key="2">
    <source>
        <dbReference type="ARBA" id="ARBA00023239"/>
    </source>
</evidence>
<accession>M1V5A6</accession>
<dbReference type="GeneID" id="16993919"/>
<dbReference type="GO" id="GO:0006751">
    <property type="term" value="P:glutathione catabolic process"/>
    <property type="evidence" value="ECO:0007669"/>
    <property type="project" value="InterPro"/>
</dbReference>
<keyword evidence="4" id="KW-1185">Reference proteome</keyword>
<dbReference type="InterPro" id="IPR036568">
    <property type="entry name" value="GGCT-like_sf"/>
</dbReference>